<dbReference type="Proteomes" id="UP000269289">
    <property type="component" value="Unassembled WGS sequence"/>
</dbReference>
<evidence type="ECO:0000313" key="3">
    <source>
        <dbReference type="Proteomes" id="UP000269289"/>
    </source>
</evidence>
<evidence type="ECO:0000256" key="1">
    <source>
        <dbReference type="SAM" id="MobiDB-lite"/>
    </source>
</evidence>
<feature type="compositionally biased region" description="Basic and acidic residues" evidence="1">
    <location>
        <begin position="353"/>
        <end position="362"/>
    </location>
</feature>
<feature type="region of interest" description="Disordered" evidence="1">
    <location>
        <begin position="1"/>
        <end position="155"/>
    </location>
</feature>
<keyword evidence="3" id="KW-1185">Reference proteome</keyword>
<gene>
    <name evidence="2" type="ORF">EBM89_06995</name>
</gene>
<feature type="compositionally biased region" description="Basic residues" evidence="1">
    <location>
        <begin position="7"/>
        <end position="17"/>
    </location>
</feature>
<reference evidence="2 3" key="1">
    <citation type="submission" date="2018-10" db="EMBL/GenBank/DDBJ databases">
        <title>Isolation, diversity and antifungal activity of actinobacteria from wheat.</title>
        <authorList>
            <person name="Han C."/>
        </authorList>
    </citation>
    <scope>NUCLEOTIDE SEQUENCE [LARGE SCALE GENOMIC DNA]</scope>
    <source>
        <strain evidence="2 3">NEAU-YY56</strain>
    </source>
</reference>
<feature type="region of interest" description="Disordered" evidence="1">
    <location>
        <begin position="341"/>
        <end position="362"/>
    </location>
</feature>
<accession>A0A3M2JGC0</accession>
<feature type="compositionally biased region" description="Basic and acidic residues" evidence="1">
    <location>
        <begin position="117"/>
        <end position="139"/>
    </location>
</feature>
<name>A0A3M2JGC0_9CELL</name>
<dbReference type="NCBIfam" id="TIGR02532">
    <property type="entry name" value="IV_pilin_GFxxxE"/>
    <property type="match status" value="1"/>
</dbReference>
<dbReference type="InterPro" id="IPR012902">
    <property type="entry name" value="N_methyl_site"/>
</dbReference>
<evidence type="ECO:0000313" key="2">
    <source>
        <dbReference type="EMBL" id="RMI12842.1"/>
    </source>
</evidence>
<feature type="compositionally biased region" description="Basic and acidic residues" evidence="1">
    <location>
        <begin position="18"/>
        <end position="28"/>
    </location>
</feature>
<protein>
    <submittedName>
        <fullName evidence="2">Prepilin-type N-terminal cleavage/methylation domain-containing protein</fullName>
    </submittedName>
</protein>
<dbReference type="EMBL" id="RFFI01000028">
    <property type="protein sequence ID" value="RMI12842.1"/>
    <property type="molecule type" value="Genomic_DNA"/>
</dbReference>
<proteinExistence type="predicted"/>
<organism evidence="2 3">
    <name type="scientific">Cellulomonas triticagri</name>
    <dbReference type="NCBI Taxonomy" id="2483352"/>
    <lineage>
        <taxon>Bacteria</taxon>
        <taxon>Bacillati</taxon>
        <taxon>Actinomycetota</taxon>
        <taxon>Actinomycetes</taxon>
        <taxon>Micrococcales</taxon>
        <taxon>Cellulomonadaceae</taxon>
        <taxon>Cellulomonas</taxon>
    </lineage>
</organism>
<feature type="compositionally biased region" description="Basic residues" evidence="1">
    <location>
        <begin position="81"/>
        <end position="109"/>
    </location>
</feature>
<comment type="caution">
    <text evidence="2">The sequence shown here is derived from an EMBL/GenBank/DDBJ whole genome shotgun (WGS) entry which is preliminary data.</text>
</comment>
<sequence length="362" mass="37187">MPGRSGRSGRGRRRRRGGGGDEPGRAARELGGAWSHDGGDDLGPHGGGRGGEPARRRGPGRGARGADGELRGLPRGSRTGHAGRHERRPARRACGHGPRAHRAHGRLRLRGSGAGLGDRDHPRGDGLPRGRQGARDGDHAGAPVSRRHQATTQRRAAADDGFSLAELMVASTIGLVALTVVSTAFVMVVRHQEAVVDGSHQVADAQVAVADVRRAVRNAAAVQVSADGQGLVVRTRATDGTAWVCRGWRWSEDGTSGSGTLYTVEAADGVHLADVAGEAVDPSGAAPAPPTTDPVAAGWRPAIDTVTPAGAGTPPRVFAPAPLGLVQVAFTVEPRTTQGSATALSTSVLPLPQDDHDPGGCF</sequence>
<dbReference type="AlphaFoldDB" id="A0A3M2JGC0"/>